<proteinExistence type="predicted"/>
<dbReference type="RefSeq" id="WP_090027353.1">
    <property type="nucleotide sequence ID" value="NZ_FNEB01000002.1"/>
</dbReference>
<gene>
    <name evidence="1" type="ORF">SAMN05421850_102148</name>
</gene>
<reference evidence="1 2" key="1">
    <citation type="submission" date="2016-10" db="EMBL/GenBank/DDBJ databases">
        <authorList>
            <person name="de Groot N.N."/>
        </authorList>
    </citation>
    <scope>NUCLEOTIDE SEQUENCE [LARGE SCALE GENOMIC DNA]</scope>
    <source>
        <strain evidence="1 2">DSM 28010</strain>
    </source>
</reference>
<dbReference type="OrthoDB" id="7873398at2"/>
<dbReference type="STRING" id="490829.SAMN05421850_102148"/>
<accession>A0A1G8JHD5</accession>
<sequence>MDQSVPIPSLDDILNAPKDALAPMVADLRRSRRLSPLVHDLNTHLLSGETAQKDAARRALEMLGFVQT</sequence>
<evidence type="ECO:0000313" key="1">
    <source>
        <dbReference type="EMBL" id="SDI30684.1"/>
    </source>
</evidence>
<dbReference type="Proteomes" id="UP000199340">
    <property type="component" value="Unassembled WGS sequence"/>
</dbReference>
<evidence type="ECO:0000313" key="2">
    <source>
        <dbReference type="Proteomes" id="UP000199340"/>
    </source>
</evidence>
<dbReference type="EMBL" id="FNEB01000002">
    <property type="protein sequence ID" value="SDI30684.1"/>
    <property type="molecule type" value="Genomic_DNA"/>
</dbReference>
<name>A0A1G8JHD5_9RHOB</name>
<protein>
    <submittedName>
        <fullName evidence="1">Uncharacterized protein</fullName>
    </submittedName>
</protein>
<keyword evidence="2" id="KW-1185">Reference proteome</keyword>
<organism evidence="1 2">
    <name type="scientific">Lutimaribacter saemankumensis</name>
    <dbReference type="NCBI Taxonomy" id="490829"/>
    <lineage>
        <taxon>Bacteria</taxon>
        <taxon>Pseudomonadati</taxon>
        <taxon>Pseudomonadota</taxon>
        <taxon>Alphaproteobacteria</taxon>
        <taxon>Rhodobacterales</taxon>
        <taxon>Roseobacteraceae</taxon>
        <taxon>Lutimaribacter</taxon>
    </lineage>
</organism>
<dbReference type="AlphaFoldDB" id="A0A1G8JHD5"/>